<name>A0ABW2ICI6_9BURK</name>
<reference evidence="3" key="1">
    <citation type="journal article" date="2019" name="Int. J. Syst. Evol. Microbiol.">
        <title>The Global Catalogue of Microorganisms (GCM) 10K type strain sequencing project: providing services to taxonomists for standard genome sequencing and annotation.</title>
        <authorList>
            <consortium name="The Broad Institute Genomics Platform"/>
            <consortium name="The Broad Institute Genome Sequencing Center for Infectious Disease"/>
            <person name="Wu L."/>
            <person name="Ma J."/>
        </authorList>
    </citation>
    <scope>NUCLEOTIDE SEQUENCE [LARGE SCALE GENOMIC DNA]</scope>
    <source>
        <strain evidence="3">KACC 12508</strain>
    </source>
</reference>
<protein>
    <submittedName>
        <fullName evidence="2">Chemotaxis protein CheW</fullName>
    </submittedName>
</protein>
<evidence type="ECO:0000313" key="2">
    <source>
        <dbReference type="EMBL" id="MFC7288760.1"/>
    </source>
</evidence>
<dbReference type="PROSITE" id="PS50851">
    <property type="entry name" value="CHEW"/>
    <property type="match status" value="1"/>
</dbReference>
<feature type="domain" description="CheW-like" evidence="1">
    <location>
        <begin position="8"/>
        <end position="151"/>
    </location>
</feature>
<comment type="caution">
    <text evidence="2">The sequence shown here is derived from an EMBL/GenBank/DDBJ whole genome shotgun (WGS) entry which is preliminary data.</text>
</comment>
<dbReference type="SUPFAM" id="SSF50341">
    <property type="entry name" value="CheW-like"/>
    <property type="match status" value="1"/>
</dbReference>
<evidence type="ECO:0000313" key="3">
    <source>
        <dbReference type="Proteomes" id="UP001596542"/>
    </source>
</evidence>
<dbReference type="PANTHER" id="PTHR22617:SF43">
    <property type="entry name" value="PROTEIN PILI"/>
    <property type="match status" value="1"/>
</dbReference>
<dbReference type="PANTHER" id="PTHR22617">
    <property type="entry name" value="CHEMOTAXIS SENSOR HISTIDINE KINASE-RELATED"/>
    <property type="match status" value="1"/>
</dbReference>
<dbReference type="InterPro" id="IPR039315">
    <property type="entry name" value="CheW"/>
</dbReference>
<gene>
    <name evidence="2" type="ORF">ACFQPC_11980</name>
</gene>
<organism evidence="2 3">
    <name type="scientific">Herminiimonas glaciei</name>
    <dbReference type="NCBI Taxonomy" id="523788"/>
    <lineage>
        <taxon>Bacteria</taxon>
        <taxon>Pseudomonadati</taxon>
        <taxon>Pseudomonadota</taxon>
        <taxon>Betaproteobacteria</taxon>
        <taxon>Burkholderiales</taxon>
        <taxon>Oxalobacteraceae</taxon>
        <taxon>Herminiimonas</taxon>
    </lineage>
</organism>
<dbReference type="InterPro" id="IPR002545">
    <property type="entry name" value="CheW-lke_dom"/>
</dbReference>
<dbReference type="Pfam" id="PF01584">
    <property type="entry name" value="CheW"/>
    <property type="match status" value="1"/>
</dbReference>
<keyword evidence="3" id="KW-1185">Reference proteome</keyword>
<sequence length="161" mass="17449">MTAGNGPQMLFLLFQIGRDRYALEAAQVALVLPLARLKEVPGTPAWVLGLFNYDGQHVPVLDVSLLATGQAAASRLSTRLVLVHYTPLGQAPQLLGLVVEKATDTLRCDPADFSDSGLSNQDARYLGPVLRRDDGLIQRINVQDLLDTSVQALLFPEVVSE</sequence>
<evidence type="ECO:0000259" key="1">
    <source>
        <dbReference type="PROSITE" id="PS50851"/>
    </source>
</evidence>
<dbReference type="Proteomes" id="UP001596542">
    <property type="component" value="Unassembled WGS sequence"/>
</dbReference>
<dbReference type="EMBL" id="JBHTBU010000002">
    <property type="protein sequence ID" value="MFC7288760.1"/>
    <property type="molecule type" value="Genomic_DNA"/>
</dbReference>
<dbReference type="SMART" id="SM00260">
    <property type="entry name" value="CheW"/>
    <property type="match status" value="1"/>
</dbReference>
<dbReference type="Gene3D" id="2.30.30.40">
    <property type="entry name" value="SH3 Domains"/>
    <property type="match status" value="1"/>
</dbReference>
<proteinExistence type="predicted"/>
<dbReference type="Gene3D" id="2.40.50.180">
    <property type="entry name" value="CheA-289, Domain 4"/>
    <property type="match status" value="1"/>
</dbReference>
<dbReference type="RefSeq" id="WP_382272177.1">
    <property type="nucleotide sequence ID" value="NZ_JBHTBU010000002.1"/>
</dbReference>
<accession>A0ABW2ICI6</accession>
<dbReference type="InterPro" id="IPR036061">
    <property type="entry name" value="CheW-like_dom_sf"/>
</dbReference>